<feature type="transmembrane region" description="Helical" evidence="1">
    <location>
        <begin position="159"/>
        <end position="186"/>
    </location>
</feature>
<reference evidence="2 3" key="1">
    <citation type="journal article" date="2018" name="Emerg. Microbes Infect.">
        <title>Genomic analysis of oral Campylobacter concisus strains identified a potential bacterial molecular marker associated with active Crohn's disease.</title>
        <authorList>
            <person name="Liu F."/>
            <person name="Ma R."/>
            <person name="Tay C.Y.A."/>
            <person name="Octavia S."/>
            <person name="Lan R."/>
            <person name="Chung H.K.L."/>
            <person name="Riordan S.M."/>
            <person name="Grimm M.C."/>
            <person name="Leong R.W."/>
            <person name="Tanaka M.M."/>
            <person name="Connor S."/>
            <person name="Zhang L."/>
        </authorList>
    </citation>
    <scope>NUCLEOTIDE SEQUENCE [LARGE SCALE GENOMIC DNA]</scope>
    <source>
        <strain evidence="2 3">P10CDO-S2</strain>
    </source>
</reference>
<accession>A0A7S9NDH7</accession>
<feature type="transmembrane region" description="Helical" evidence="1">
    <location>
        <begin position="121"/>
        <end position="139"/>
    </location>
</feature>
<feature type="transmembrane region" description="Helical" evidence="1">
    <location>
        <begin position="193"/>
        <end position="215"/>
    </location>
</feature>
<dbReference type="AlphaFoldDB" id="A0A7S9NDH7"/>
<keyword evidence="2" id="KW-0012">Acyltransferase</keyword>
<keyword evidence="2" id="KW-0808">Transferase</keyword>
<sequence length="514" mass="59398">MKSFERLVEDKNRVIKDCDDFIKELKDISLRTSNISILIKLLSAKKEKYLELKYDNYKESALSVEHLDEKIYRQIVILEKQGISESNTTKKQSLDRFFIEYKDQQKLKFIIEKFNFIKNHYKSLIILLGLTPFVVYFVLNKNIGYIPMPSSSDIFPVLTSLTLAGLSLLFILYLAPIMQLIIAFCIRDIKSNVIWLVYLISCVATLAVAVIMVYYNFSKEKIAIIIFIPLIIGIFIYCYFSSKKLNKKDKLFDSLLLAFFGIISFLSPFIIFITIVERVNYSSSEDCVFLILIVSLSVILSIFLLLVKDIYSFAFIFYVFIIINCFQLFILHDRIVQISDLGNIKYKYLSIEKSALGALPKRICDITNINLAEENLTILYADNKLTIKDENNNSASCGNVFPEYIKFSCEDNECKNIKEATNIKYQNRNLSYAIVDKNTLKENNFTIGTTAKVTPKVNITYIEKQNDVILLHNIKAISTLGKFYYLETIGYKNENNEETKFELDSSKIISRAKE</sequence>
<protein>
    <submittedName>
        <fullName evidence="2">Acyltransferase</fullName>
    </submittedName>
</protein>
<dbReference type="GO" id="GO:0016746">
    <property type="term" value="F:acyltransferase activity"/>
    <property type="evidence" value="ECO:0007669"/>
    <property type="project" value="UniProtKB-KW"/>
</dbReference>
<feature type="transmembrane region" description="Helical" evidence="1">
    <location>
        <begin position="288"/>
        <end position="306"/>
    </location>
</feature>
<feature type="transmembrane region" description="Helical" evidence="1">
    <location>
        <begin position="221"/>
        <end position="240"/>
    </location>
</feature>
<keyword evidence="1" id="KW-0812">Transmembrane</keyword>
<proteinExistence type="predicted"/>
<evidence type="ECO:0000256" key="1">
    <source>
        <dbReference type="SAM" id="Phobius"/>
    </source>
</evidence>
<keyword evidence="1" id="KW-0472">Membrane</keyword>
<organism evidence="2 3">
    <name type="scientific">Campylobacter concisus</name>
    <dbReference type="NCBI Taxonomy" id="199"/>
    <lineage>
        <taxon>Bacteria</taxon>
        <taxon>Pseudomonadati</taxon>
        <taxon>Campylobacterota</taxon>
        <taxon>Epsilonproteobacteria</taxon>
        <taxon>Campylobacterales</taxon>
        <taxon>Campylobacteraceae</taxon>
        <taxon>Campylobacter</taxon>
    </lineage>
</organism>
<evidence type="ECO:0000313" key="3">
    <source>
        <dbReference type="Proteomes" id="UP000594630"/>
    </source>
</evidence>
<keyword evidence="1" id="KW-1133">Transmembrane helix</keyword>
<feature type="transmembrane region" description="Helical" evidence="1">
    <location>
        <begin position="252"/>
        <end position="276"/>
    </location>
</feature>
<name>A0A7S9NDH7_9BACT</name>
<feature type="transmembrane region" description="Helical" evidence="1">
    <location>
        <begin position="313"/>
        <end position="331"/>
    </location>
</feature>
<evidence type="ECO:0000313" key="2">
    <source>
        <dbReference type="EMBL" id="QPH83780.1"/>
    </source>
</evidence>
<gene>
    <name evidence="2" type="ORF">CVT06_01200</name>
</gene>
<dbReference type="RefSeq" id="WP_107792876.1">
    <property type="nucleotide sequence ID" value="NZ_CP049274.1"/>
</dbReference>
<dbReference type="EMBL" id="CP049274">
    <property type="protein sequence ID" value="QPH83780.1"/>
    <property type="molecule type" value="Genomic_DNA"/>
</dbReference>
<dbReference type="Proteomes" id="UP000594630">
    <property type="component" value="Chromosome"/>
</dbReference>